<proteinExistence type="predicted"/>
<evidence type="ECO:0000313" key="4">
    <source>
        <dbReference type="Proteomes" id="UP000738349"/>
    </source>
</evidence>
<dbReference type="EMBL" id="JAGMUV010000005">
    <property type="protein sequence ID" value="KAH7156364.1"/>
    <property type="molecule type" value="Genomic_DNA"/>
</dbReference>
<accession>A0A9P9JDR4</accession>
<keyword evidence="4" id="KW-1185">Reference proteome</keyword>
<dbReference type="AlphaFoldDB" id="A0A9P9JDR4"/>
<keyword evidence="2" id="KW-0732">Signal</keyword>
<protein>
    <recommendedName>
        <fullName evidence="5">Secreted protein</fullName>
    </recommendedName>
</protein>
<name>A0A9P9JDR4_9HYPO</name>
<gene>
    <name evidence="3" type="ORF">EDB81DRAFT_388345</name>
</gene>
<feature type="signal peptide" evidence="2">
    <location>
        <begin position="1"/>
        <end position="20"/>
    </location>
</feature>
<evidence type="ECO:0000256" key="1">
    <source>
        <dbReference type="SAM" id="MobiDB-lite"/>
    </source>
</evidence>
<feature type="region of interest" description="Disordered" evidence="1">
    <location>
        <begin position="82"/>
        <end position="106"/>
    </location>
</feature>
<feature type="region of interest" description="Disordered" evidence="1">
    <location>
        <begin position="25"/>
        <end position="62"/>
    </location>
</feature>
<comment type="caution">
    <text evidence="3">The sequence shown here is derived from an EMBL/GenBank/DDBJ whole genome shotgun (WGS) entry which is preliminary data.</text>
</comment>
<dbReference type="PROSITE" id="PS51257">
    <property type="entry name" value="PROKAR_LIPOPROTEIN"/>
    <property type="match status" value="1"/>
</dbReference>
<sequence>MRPFLSSLPCVLQLSAACRAITPRPRCTQSNPALSRISDISPPRPGGHPVSQSRSQGPPTKPWLSTVLYSSVRAFSPRHLGRTFTNLPIPASPIAETPAADPHPPE</sequence>
<evidence type="ECO:0000313" key="3">
    <source>
        <dbReference type="EMBL" id="KAH7156364.1"/>
    </source>
</evidence>
<feature type="chain" id="PRO_5040262754" description="Secreted protein" evidence="2">
    <location>
        <begin position="21"/>
        <end position="106"/>
    </location>
</feature>
<dbReference type="Proteomes" id="UP000738349">
    <property type="component" value="Unassembled WGS sequence"/>
</dbReference>
<reference evidence="3" key="1">
    <citation type="journal article" date="2021" name="Nat. Commun.">
        <title>Genetic determinants of endophytism in the Arabidopsis root mycobiome.</title>
        <authorList>
            <person name="Mesny F."/>
            <person name="Miyauchi S."/>
            <person name="Thiergart T."/>
            <person name="Pickel B."/>
            <person name="Atanasova L."/>
            <person name="Karlsson M."/>
            <person name="Huettel B."/>
            <person name="Barry K.W."/>
            <person name="Haridas S."/>
            <person name="Chen C."/>
            <person name="Bauer D."/>
            <person name="Andreopoulos W."/>
            <person name="Pangilinan J."/>
            <person name="LaButti K."/>
            <person name="Riley R."/>
            <person name="Lipzen A."/>
            <person name="Clum A."/>
            <person name="Drula E."/>
            <person name="Henrissat B."/>
            <person name="Kohler A."/>
            <person name="Grigoriev I.V."/>
            <person name="Martin F.M."/>
            <person name="Hacquard S."/>
        </authorList>
    </citation>
    <scope>NUCLEOTIDE SEQUENCE</scope>
    <source>
        <strain evidence="3">MPI-CAGE-AT-0147</strain>
    </source>
</reference>
<evidence type="ECO:0000256" key="2">
    <source>
        <dbReference type="SAM" id="SignalP"/>
    </source>
</evidence>
<evidence type="ECO:0008006" key="5">
    <source>
        <dbReference type="Google" id="ProtNLM"/>
    </source>
</evidence>
<organism evidence="3 4">
    <name type="scientific">Dactylonectria macrodidyma</name>
    <dbReference type="NCBI Taxonomy" id="307937"/>
    <lineage>
        <taxon>Eukaryota</taxon>
        <taxon>Fungi</taxon>
        <taxon>Dikarya</taxon>
        <taxon>Ascomycota</taxon>
        <taxon>Pezizomycotina</taxon>
        <taxon>Sordariomycetes</taxon>
        <taxon>Hypocreomycetidae</taxon>
        <taxon>Hypocreales</taxon>
        <taxon>Nectriaceae</taxon>
        <taxon>Dactylonectria</taxon>
    </lineage>
</organism>